<evidence type="ECO:0000313" key="2">
    <source>
        <dbReference type="EMBL" id="SNU87419.1"/>
    </source>
</evidence>
<evidence type="ECO:0000313" key="3">
    <source>
        <dbReference type="Proteomes" id="UP000215185"/>
    </source>
</evidence>
<feature type="transmembrane region" description="Helical" evidence="1">
    <location>
        <begin position="98"/>
        <end position="118"/>
    </location>
</feature>
<dbReference type="Proteomes" id="UP000215185">
    <property type="component" value="Chromosome 1"/>
</dbReference>
<dbReference type="STRING" id="1123308.GCA_000380085_02086"/>
<feature type="transmembrane region" description="Helical" evidence="1">
    <location>
        <begin position="53"/>
        <end position="77"/>
    </location>
</feature>
<proteinExistence type="predicted"/>
<keyword evidence="1" id="KW-0472">Membrane</keyword>
<dbReference type="EMBL" id="LT906439">
    <property type="protein sequence ID" value="SNU87419.1"/>
    <property type="molecule type" value="Genomic_DNA"/>
</dbReference>
<feature type="transmembrane region" description="Helical" evidence="1">
    <location>
        <begin position="7"/>
        <end position="26"/>
    </location>
</feature>
<accession>A0A239SQ81</accession>
<protein>
    <submittedName>
        <fullName evidence="2">Cytochrome bd biosynthesis ABC transporter ATPase and permease</fullName>
    </submittedName>
</protein>
<dbReference type="RefSeq" id="WP_018374631.1">
    <property type="nucleotide sequence ID" value="NZ_LT906439.1"/>
</dbReference>
<dbReference type="KEGG" id="smen:SAMEA4412692_0644"/>
<dbReference type="Pfam" id="PF11750">
    <property type="entry name" value="DUF3307"/>
    <property type="match status" value="1"/>
</dbReference>
<feature type="transmembrane region" description="Helical" evidence="1">
    <location>
        <begin position="195"/>
        <end position="213"/>
    </location>
</feature>
<feature type="transmembrane region" description="Helical" evidence="1">
    <location>
        <begin position="138"/>
        <end position="157"/>
    </location>
</feature>
<name>A0A239SQ81_9STRE</name>
<reference evidence="2 3" key="1">
    <citation type="submission" date="2017-06" db="EMBL/GenBank/DDBJ databases">
        <authorList>
            <consortium name="Pathogen Informatics"/>
        </authorList>
    </citation>
    <scope>NUCLEOTIDE SEQUENCE [LARGE SCALE GENOMIC DNA]</scope>
    <source>
        <strain evidence="2 3">NCTC13788</strain>
    </source>
</reference>
<keyword evidence="3" id="KW-1185">Reference proteome</keyword>
<dbReference type="InterPro" id="IPR021737">
    <property type="entry name" value="Phage_phiKZ_Orf197"/>
</dbReference>
<feature type="transmembrane region" description="Helical" evidence="1">
    <location>
        <begin position="233"/>
        <end position="253"/>
    </location>
</feature>
<dbReference type="AlphaFoldDB" id="A0A239SQ81"/>
<dbReference type="OrthoDB" id="5122730at2"/>
<sequence>MTFNALSHVLALNPFIPLFLICHFLADFHLQSQLVADLKEKEFSYLLRHLCHVAWPLILLGLLQPIVWPAVVVIFLSHALLDGLKPLLKRLLNCSDKLYFSLDQLIHLTVSLGLALNLSQEGAILATQLGSWNRIPNMILFFLLITKPANIAFRVYFGKYQPAKLVLKNDQVLQKQDMQATIAGAGATIGILERVVMGICILFGQFASIGLVFTAKSIARYNKISEDPAFAEYYLIGSLFSILTVLLAAWICIF</sequence>
<dbReference type="eggNOG" id="COG5061">
    <property type="taxonomic scope" value="Bacteria"/>
</dbReference>
<keyword evidence="1" id="KW-0812">Transmembrane</keyword>
<keyword evidence="1" id="KW-1133">Transmembrane helix</keyword>
<organism evidence="2 3">
    <name type="scientific">Streptococcus merionis</name>
    <dbReference type="NCBI Taxonomy" id="400065"/>
    <lineage>
        <taxon>Bacteria</taxon>
        <taxon>Bacillati</taxon>
        <taxon>Bacillota</taxon>
        <taxon>Bacilli</taxon>
        <taxon>Lactobacillales</taxon>
        <taxon>Streptococcaceae</taxon>
        <taxon>Streptococcus</taxon>
    </lineage>
</organism>
<gene>
    <name evidence="2" type="primary">satE</name>
    <name evidence="2" type="ORF">SAMEA4412692_00644</name>
</gene>
<evidence type="ECO:0000256" key="1">
    <source>
        <dbReference type="SAM" id="Phobius"/>
    </source>
</evidence>